<dbReference type="EMBL" id="JACEZS010000010">
    <property type="protein sequence ID" value="MBA5606258.1"/>
    <property type="molecule type" value="Genomic_DNA"/>
</dbReference>
<proteinExistence type="predicted"/>
<protein>
    <submittedName>
        <fullName evidence="1">Uncharacterized protein</fullName>
    </submittedName>
</protein>
<organism evidence="1 2">
    <name type="scientific">Rugamonas fusca</name>
    <dbReference type="NCBI Taxonomy" id="2758568"/>
    <lineage>
        <taxon>Bacteria</taxon>
        <taxon>Pseudomonadati</taxon>
        <taxon>Pseudomonadota</taxon>
        <taxon>Betaproteobacteria</taxon>
        <taxon>Burkholderiales</taxon>
        <taxon>Oxalobacteraceae</taxon>
        <taxon>Telluria group</taxon>
        <taxon>Rugamonas</taxon>
    </lineage>
</organism>
<accession>A0A7W2I7E7</accession>
<dbReference type="Proteomes" id="UP000566711">
    <property type="component" value="Unassembled WGS sequence"/>
</dbReference>
<evidence type="ECO:0000313" key="2">
    <source>
        <dbReference type="Proteomes" id="UP000566711"/>
    </source>
</evidence>
<reference evidence="1 2" key="1">
    <citation type="submission" date="2020-07" db="EMBL/GenBank/DDBJ databases">
        <title>Novel species isolated from subtropical streams in China.</title>
        <authorList>
            <person name="Lu H."/>
        </authorList>
    </citation>
    <scope>NUCLEOTIDE SEQUENCE [LARGE SCALE GENOMIC DNA]</scope>
    <source>
        <strain evidence="1 2">FT3S</strain>
    </source>
</reference>
<sequence length="89" mass="9611">MTQVTGSTSKKPKGVYWYWTQLGPNNINLTDSIVDLPPGNYELFWDFRGNPGDSFAFSVAGPAGVLTKVSDAIPSGSTDGWGMKPFLIP</sequence>
<evidence type="ECO:0000313" key="1">
    <source>
        <dbReference type="EMBL" id="MBA5606258.1"/>
    </source>
</evidence>
<dbReference type="AlphaFoldDB" id="A0A7W2I7E7"/>
<comment type="caution">
    <text evidence="1">The sequence shown here is derived from an EMBL/GenBank/DDBJ whole genome shotgun (WGS) entry which is preliminary data.</text>
</comment>
<dbReference type="RefSeq" id="WP_182218166.1">
    <property type="nucleotide sequence ID" value="NZ_JACEZS010000010.1"/>
</dbReference>
<gene>
    <name evidence="1" type="ORF">H3H36_12930</name>
</gene>
<keyword evidence="2" id="KW-1185">Reference proteome</keyword>
<name>A0A7W2I7E7_9BURK</name>